<evidence type="ECO:0000313" key="1">
    <source>
        <dbReference type="EMBL" id="CAG23627.1"/>
    </source>
</evidence>
<dbReference type="Pfam" id="PF03090">
    <property type="entry name" value="Replicase"/>
    <property type="match status" value="1"/>
</dbReference>
<dbReference type="eggNOG" id="COG2197">
    <property type="taxonomic scope" value="Bacteria"/>
</dbReference>
<dbReference type="Gene3D" id="1.10.340.50">
    <property type="match status" value="1"/>
</dbReference>
<reference evidence="2" key="1">
    <citation type="journal article" date="2005" name="Science">
        <title>Life at depth: Photobacterium profundum genome sequence and expression analysis.</title>
        <authorList>
            <person name="Vezzi A."/>
            <person name="Campanaro S."/>
            <person name="D'Angelo M."/>
            <person name="Simonato F."/>
            <person name="Vitulo N."/>
            <person name="Lauro F.M."/>
            <person name="Cestaro A."/>
            <person name="Malacrida G."/>
            <person name="Simionati B."/>
            <person name="Cannata N."/>
            <person name="Romualdi C."/>
            <person name="Bartlett D.H."/>
            <person name="Valle G."/>
        </authorList>
    </citation>
    <scope>NUCLEOTIDE SEQUENCE [LARGE SCALE GENOMIC DNA]</scope>
    <source>
        <strain evidence="2">ATCC BAA-1253 / SS9</strain>
    </source>
</reference>
<protein>
    <submittedName>
        <fullName evidence="1">Hypothetical RepA protein</fullName>
    </submittedName>
</protein>
<evidence type="ECO:0000313" key="2">
    <source>
        <dbReference type="Proteomes" id="UP000000593"/>
    </source>
</evidence>
<dbReference type="EMBL" id="CR378680">
    <property type="protein sequence ID" value="CAG23627.1"/>
    <property type="molecule type" value="Genomic_DNA"/>
</dbReference>
<dbReference type="AlphaFoldDB" id="Q6LGF3"/>
<proteinExistence type="predicted"/>
<organism evidence="1 2">
    <name type="scientific">Photobacterium profundum (strain SS9)</name>
    <dbReference type="NCBI Taxonomy" id="298386"/>
    <lineage>
        <taxon>Bacteria</taxon>
        <taxon>Pseudomonadati</taxon>
        <taxon>Pseudomonadota</taxon>
        <taxon>Gammaproteobacteria</taxon>
        <taxon>Vibrionales</taxon>
        <taxon>Vibrionaceae</taxon>
        <taxon>Photobacterium</taxon>
    </lineage>
</organism>
<keyword evidence="2" id="KW-1185">Reference proteome</keyword>
<dbReference type="KEGG" id="ppr:PBPRB1767"/>
<name>Q6LGF3_PHOPR</name>
<gene>
    <name evidence="1" type="primary">REP</name>
    <name evidence="1" type="ordered locus">PBPRB1767</name>
</gene>
<dbReference type="HOGENOM" id="CLU_1990576_0_0_6"/>
<dbReference type="InterPro" id="IPR004322">
    <property type="entry name" value="Plasmid_replicase_bac"/>
</dbReference>
<dbReference type="Proteomes" id="UP000000593">
    <property type="component" value="Chromosome 2"/>
</dbReference>
<sequence>MTLHDLRHTYASIALQDKVSLLSEPIRYAAAIQSAFMQRLQADEGYAGLITKNPLHPHWQTECWTEDGYSLDYLTDFVDIRNHPKTGRGASGLGRNSDTFDNVRHWAYTAIREYWRSDDAALYPC</sequence>
<accession>Q6LGF3</accession>